<comment type="caution">
    <text evidence="4">The sequence shown here is derived from an EMBL/GenBank/DDBJ whole genome shotgun (WGS) entry which is preliminary data.</text>
</comment>
<dbReference type="OrthoDB" id="9797825at2"/>
<dbReference type="InterPro" id="IPR023335">
    <property type="entry name" value="ATP12_ortho_dom_sf"/>
</dbReference>
<evidence type="ECO:0000256" key="2">
    <source>
        <dbReference type="ARBA" id="ARBA00022946"/>
    </source>
</evidence>
<keyword evidence="2" id="KW-0809">Transit peptide</keyword>
<gene>
    <name evidence="4" type="ORF">DLJ53_30510</name>
</gene>
<dbReference type="SUPFAM" id="SSF160909">
    <property type="entry name" value="ATP12-like"/>
    <property type="match status" value="1"/>
</dbReference>
<dbReference type="GO" id="GO:0043461">
    <property type="term" value="P:proton-transporting ATP synthase complex assembly"/>
    <property type="evidence" value="ECO:0007669"/>
    <property type="project" value="InterPro"/>
</dbReference>
<protein>
    <submittedName>
        <fullName evidence="4">ATPase</fullName>
    </submittedName>
</protein>
<evidence type="ECO:0000256" key="1">
    <source>
        <dbReference type="ARBA" id="ARBA00008231"/>
    </source>
</evidence>
<name>A0A8B2NE11_9HYPH</name>
<reference evidence="4 5" key="1">
    <citation type="submission" date="2018-05" db="EMBL/GenBank/DDBJ databases">
        <title>Acuticoccus sediminis sp. nov., isolated from deep-sea sediment of Indian Ocean.</title>
        <authorList>
            <person name="Liu X."/>
            <person name="Lai Q."/>
            <person name="Du Y."/>
            <person name="Sun F."/>
            <person name="Zhang X."/>
            <person name="Wang S."/>
            <person name="Shao Z."/>
        </authorList>
    </citation>
    <scope>NUCLEOTIDE SEQUENCE [LARGE SCALE GENOMIC DNA]</scope>
    <source>
        <strain evidence="4 5">PTG4-2</strain>
    </source>
</reference>
<keyword evidence="3" id="KW-0143">Chaperone</keyword>
<evidence type="ECO:0000313" key="4">
    <source>
        <dbReference type="EMBL" id="RAH97009.1"/>
    </source>
</evidence>
<organism evidence="4 5">
    <name type="scientific">Acuticoccus sediminis</name>
    <dbReference type="NCBI Taxonomy" id="2184697"/>
    <lineage>
        <taxon>Bacteria</taxon>
        <taxon>Pseudomonadati</taxon>
        <taxon>Pseudomonadota</taxon>
        <taxon>Alphaproteobacteria</taxon>
        <taxon>Hyphomicrobiales</taxon>
        <taxon>Amorphaceae</taxon>
        <taxon>Acuticoccus</taxon>
    </lineage>
</organism>
<comment type="similarity">
    <text evidence="1">Belongs to the ATP12 family.</text>
</comment>
<evidence type="ECO:0000313" key="5">
    <source>
        <dbReference type="Proteomes" id="UP000249590"/>
    </source>
</evidence>
<dbReference type="RefSeq" id="WP_111352117.1">
    <property type="nucleotide sequence ID" value="NZ_QHHQ01000010.1"/>
</dbReference>
<accession>A0A8B2NE11</accession>
<dbReference type="InterPro" id="IPR011419">
    <property type="entry name" value="ATP12_ATP_synth-F1-assembly"/>
</dbReference>
<dbReference type="Gene3D" id="3.30.2180.10">
    <property type="entry name" value="ATP12-like"/>
    <property type="match status" value="1"/>
</dbReference>
<evidence type="ECO:0000256" key="3">
    <source>
        <dbReference type="ARBA" id="ARBA00023186"/>
    </source>
</evidence>
<dbReference type="PANTHER" id="PTHR21013:SF10">
    <property type="entry name" value="ATP SYNTHASE MITOCHONDRIAL F1 COMPLEX ASSEMBLY FACTOR 2"/>
    <property type="match status" value="1"/>
</dbReference>
<dbReference type="PANTHER" id="PTHR21013">
    <property type="entry name" value="ATP SYNTHASE MITOCHONDRIAL F1 COMPLEX ASSEMBLY FACTOR 2/ATP12 PROTEIN, MITOCHONDRIAL PRECURSOR"/>
    <property type="match status" value="1"/>
</dbReference>
<dbReference type="Gene3D" id="1.10.3580.10">
    <property type="entry name" value="ATP12 ATPase"/>
    <property type="match status" value="1"/>
</dbReference>
<dbReference type="Pfam" id="PF07542">
    <property type="entry name" value="ATP12"/>
    <property type="match status" value="1"/>
</dbReference>
<dbReference type="EMBL" id="QHHQ01000010">
    <property type="protein sequence ID" value="RAH97009.1"/>
    <property type="molecule type" value="Genomic_DNA"/>
</dbReference>
<dbReference type="Proteomes" id="UP000249590">
    <property type="component" value="Unassembled WGS sequence"/>
</dbReference>
<keyword evidence="5" id="KW-1185">Reference proteome</keyword>
<dbReference type="AlphaFoldDB" id="A0A8B2NE11"/>
<dbReference type="InterPro" id="IPR042272">
    <property type="entry name" value="ATP12_ATP_synth-F1-assembly_N"/>
</dbReference>
<proteinExistence type="inferred from homology"/>
<sequence length="247" mass="26996">MTGRDTTPRPPEPIRRFYKEATVAPHAGGEARILLDNRPVRTPAKAHLAAPPSIAERIAAEWNAQGDYILPISMPMTRLANTAIDGVTAALDPVKDDIAKMAQSDLVMYRADFPAGLVAEQKAHWDPVVAFAEDALGVRIMLAEGIMPVEQDPRLSEGVRRRLPATPLPLAAFHQLTTLTGSALTTLAFTEALLDFERAWQVAHVDEDWNIREWGEDAEAAARRAQRRKDAEAAAFVLRPEAVPAAS</sequence>